<dbReference type="RefSeq" id="WP_011699092.1">
    <property type="nucleotide sequence ID" value="NC_008554.1"/>
</dbReference>
<protein>
    <recommendedName>
        <fullName evidence="4">Transmembrane protein</fullName>
    </recommendedName>
</protein>
<proteinExistence type="predicted"/>
<accession>A0LKH1</accession>
<reference evidence="2 3" key="1">
    <citation type="submission" date="2006-10" db="EMBL/GenBank/DDBJ databases">
        <title>Complete sequence of Syntrophobacter fumaroxidans MPOB.</title>
        <authorList>
            <consortium name="US DOE Joint Genome Institute"/>
            <person name="Copeland A."/>
            <person name="Lucas S."/>
            <person name="Lapidus A."/>
            <person name="Barry K."/>
            <person name="Detter J.C."/>
            <person name="Glavina del Rio T."/>
            <person name="Hammon N."/>
            <person name="Israni S."/>
            <person name="Pitluck S."/>
            <person name="Goltsman E.G."/>
            <person name="Martinez M."/>
            <person name="Schmutz J."/>
            <person name="Larimer F."/>
            <person name="Land M."/>
            <person name="Hauser L."/>
            <person name="Kyrpides N."/>
            <person name="Kim E."/>
            <person name="Boone D.R."/>
            <person name="Brockman F."/>
            <person name="Culley D."/>
            <person name="Ferry J."/>
            <person name="Gunsalus R."/>
            <person name="McInerney M.J."/>
            <person name="Morrison M."/>
            <person name="Plugge C."/>
            <person name="Rohlin L."/>
            <person name="Scholten J."/>
            <person name="Sieber J."/>
            <person name="Stams A.J.M."/>
            <person name="Worm P."/>
            <person name="Henstra A.M."/>
            <person name="Richardson P."/>
        </authorList>
    </citation>
    <scope>NUCLEOTIDE SEQUENCE [LARGE SCALE GENOMIC DNA]</scope>
    <source>
        <strain evidence="3">DSM 10017 / MPOB</strain>
    </source>
</reference>
<feature type="transmembrane region" description="Helical" evidence="1">
    <location>
        <begin position="12"/>
        <end position="30"/>
    </location>
</feature>
<sequence length="136" mass="15401">MTKGVPLDFARTGNVLLVSSLLLMFVVGFLETPDVALRLFPERFWNEEAQRIESRAVSARMMLARAEATLEALRLMEKRGLPRLGSAPEPGRAAWESALKRAEAELLYRKAVMEEMTDSLRRNRRNADAARRRSGL</sequence>
<keyword evidence="1" id="KW-1133">Transmembrane helix</keyword>
<keyword evidence="1" id="KW-0472">Membrane</keyword>
<dbReference type="AlphaFoldDB" id="A0LKH1"/>
<name>A0LKH1_SYNFM</name>
<keyword evidence="1" id="KW-0812">Transmembrane</keyword>
<dbReference type="Proteomes" id="UP000001784">
    <property type="component" value="Chromosome"/>
</dbReference>
<gene>
    <name evidence="2" type="ordered locus">Sfum_2241</name>
</gene>
<organism evidence="2 3">
    <name type="scientific">Syntrophobacter fumaroxidans (strain DSM 10017 / MPOB)</name>
    <dbReference type="NCBI Taxonomy" id="335543"/>
    <lineage>
        <taxon>Bacteria</taxon>
        <taxon>Pseudomonadati</taxon>
        <taxon>Thermodesulfobacteriota</taxon>
        <taxon>Syntrophobacteria</taxon>
        <taxon>Syntrophobacterales</taxon>
        <taxon>Syntrophobacteraceae</taxon>
        <taxon>Syntrophobacter</taxon>
    </lineage>
</organism>
<evidence type="ECO:0000313" key="2">
    <source>
        <dbReference type="EMBL" id="ABK17923.1"/>
    </source>
</evidence>
<evidence type="ECO:0000313" key="3">
    <source>
        <dbReference type="Proteomes" id="UP000001784"/>
    </source>
</evidence>
<evidence type="ECO:0000256" key="1">
    <source>
        <dbReference type="SAM" id="Phobius"/>
    </source>
</evidence>
<dbReference type="InParanoid" id="A0LKH1"/>
<dbReference type="EMBL" id="CP000478">
    <property type="protein sequence ID" value="ABK17923.1"/>
    <property type="molecule type" value="Genomic_DNA"/>
</dbReference>
<evidence type="ECO:0008006" key="4">
    <source>
        <dbReference type="Google" id="ProtNLM"/>
    </source>
</evidence>
<dbReference type="STRING" id="335543.Sfum_2241"/>
<keyword evidence="3" id="KW-1185">Reference proteome</keyword>
<dbReference type="KEGG" id="sfu:Sfum_2241"/>
<dbReference type="HOGENOM" id="CLU_1874407_0_0_7"/>